<dbReference type="InterPro" id="IPR026590">
    <property type="entry name" value="Ssirtuin_cat_dom"/>
</dbReference>
<comment type="caution">
    <text evidence="2">Lacks conserved residue(s) required for the propagation of feature annotation.</text>
</comment>
<sequence>MVAQEKIDLLRKKIDEADAIVVGGASGMSAASGFKFYYQCDDVFRRIAGSLEQKYGFHNFFDGLYDRQHTRGEHWAMLLRVAKYIYECETGGTYKDLAELLRGKNYYIATTNQDAQFFRVFPAERITRIQGDWRYWQCKRPCHDEIYYNKEQVFRLCEAIEDDALPDELIPRCPHCGGVMEAWVRSHTFLQGEYYEKEMQRYMDFLRRNANRKTLFLELGVGLMTPMFIKEPFMNMVYQWPHAFYATLNPQHALVPKEIAKKSLAISDDIAITLKQLLGKSTAGMKEFNVKEAFNPARVY</sequence>
<feature type="domain" description="Deacetylase sirtuin-type" evidence="3">
    <location>
        <begin position="1"/>
        <end position="281"/>
    </location>
</feature>
<feature type="binding site" evidence="2">
    <location>
        <position position="176"/>
    </location>
    <ligand>
        <name>Zn(2+)</name>
        <dbReference type="ChEBI" id="CHEBI:29105"/>
    </ligand>
</feature>
<dbReference type="GO" id="GO:0046872">
    <property type="term" value="F:metal ion binding"/>
    <property type="evidence" value="ECO:0007669"/>
    <property type="project" value="UniProtKB-KW"/>
</dbReference>
<dbReference type="EMBL" id="QSFT01000030">
    <property type="protein sequence ID" value="RHA73810.1"/>
    <property type="molecule type" value="Genomic_DNA"/>
</dbReference>
<evidence type="ECO:0000313" key="4">
    <source>
        <dbReference type="EMBL" id="RHA73810.1"/>
    </source>
</evidence>
<proteinExistence type="predicted"/>
<feature type="binding site" evidence="2">
    <location>
        <position position="142"/>
    </location>
    <ligand>
        <name>Zn(2+)</name>
        <dbReference type="ChEBI" id="CHEBI:29105"/>
    </ligand>
</feature>
<keyword evidence="1" id="KW-0520">NAD</keyword>
<name>A0A413SWX2_9BACT</name>
<keyword evidence="2" id="KW-0862">Zinc</keyword>
<evidence type="ECO:0000256" key="2">
    <source>
        <dbReference type="PROSITE-ProRule" id="PRU00236"/>
    </source>
</evidence>
<evidence type="ECO:0000313" key="5">
    <source>
        <dbReference type="Proteomes" id="UP000283855"/>
    </source>
</evidence>
<gene>
    <name evidence="4" type="ORF">DW921_11880</name>
</gene>
<dbReference type="AlphaFoldDB" id="A0A413SWX2"/>
<dbReference type="Gene3D" id="3.40.50.1220">
    <property type="entry name" value="TPP-binding domain"/>
    <property type="match status" value="1"/>
</dbReference>
<organism evidence="4 5">
    <name type="scientific">Phocaeicola coprophilus</name>
    <dbReference type="NCBI Taxonomy" id="387090"/>
    <lineage>
        <taxon>Bacteria</taxon>
        <taxon>Pseudomonadati</taxon>
        <taxon>Bacteroidota</taxon>
        <taxon>Bacteroidia</taxon>
        <taxon>Bacteroidales</taxon>
        <taxon>Bacteroidaceae</taxon>
        <taxon>Phocaeicola</taxon>
    </lineage>
</organism>
<dbReference type="SUPFAM" id="SSF52467">
    <property type="entry name" value="DHS-like NAD/FAD-binding domain"/>
    <property type="match status" value="1"/>
</dbReference>
<reference evidence="4 5" key="1">
    <citation type="submission" date="2018-08" db="EMBL/GenBank/DDBJ databases">
        <title>A genome reference for cultivated species of the human gut microbiota.</title>
        <authorList>
            <person name="Zou Y."/>
            <person name="Xue W."/>
            <person name="Luo G."/>
        </authorList>
    </citation>
    <scope>NUCLEOTIDE SEQUENCE [LARGE SCALE GENOMIC DNA]</scope>
    <source>
        <strain evidence="4 5">AM42-38</strain>
    </source>
</reference>
<comment type="caution">
    <text evidence="4">The sequence shown here is derived from an EMBL/GenBank/DDBJ whole genome shotgun (WGS) entry which is preliminary data.</text>
</comment>
<evidence type="ECO:0000256" key="1">
    <source>
        <dbReference type="ARBA" id="ARBA00023027"/>
    </source>
</evidence>
<feature type="binding site" evidence="2">
    <location>
        <position position="173"/>
    </location>
    <ligand>
        <name>Zn(2+)</name>
        <dbReference type="ChEBI" id="CHEBI:29105"/>
    </ligand>
</feature>
<dbReference type="Proteomes" id="UP000283855">
    <property type="component" value="Unassembled WGS sequence"/>
</dbReference>
<protein>
    <submittedName>
        <fullName evidence="4">NAD-dependent protein deacetylase</fullName>
    </submittedName>
</protein>
<keyword evidence="2" id="KW-0479">Metal-binding</keyword>
<evidence type="ECO:0000259" key="3">
    <source>
        <dbReference type="PROSITE" id="PS50305"/>
    </source>
</evidence>
<dbReference type="PROSITE" id="PS50305">
    <property type="entry name" value="SIRTUIN"/>
    <property type="match status" value="1"/>
</dbReference>
<accession>A0A413SWX2</accession>
<feature type="binding site" evidence="2">
    <location>
        <position position="138"/>
    </location>
    <ligand>
        <name>Zn(2+)</name>
        <dbReference type="ChEBI" id="CHEBI:29105"/>
    </ligand>
</feature>
<dbReference type="RefSeq" id="WP_118400792.1">
    <property type="nucleotide sequence ID" value="NZ_CABJGD010000030.1"/>
</dbReference>
<dbReference type="InterPro" id="IPR029035">
    <property type="entry name" value="DHS-like_NAD/FAD-binding_dom"/>
</dbReference>